<dbReference type="Gene3D" id="1.10.287.850">
    <property type="entry name" value="HP0062-like domain"/>
    <property type="match status" value="1"/>
</dbReference>
<evidence type="ECO:0000259" key="2">
    <source>
        <dbReference type="Pfam" id="PF00934"/>
    </source>
</evidence>
<organism evidence="3 4">
    <name type="scientific">Tamaricihabitans halophyticus</name>
    <dbReference type="NCBI Taxonomy" id="1262583"/>
    <lineage>
        <taxon>Bacteria</taxon>
        <taxon>Bacillati</taxon>
        <taxon>Actinomycetota</taxon>
        <taxon>Actinomycetes</taxon>
        <taxon>Pseudonocardiales</taxon>
        <taxon>Pseudonocardiaceae</taxon>
        <taxon>Tamaricihabitans</taxon>
    </lineage>
</organism>
<comment type="caution">
    <text evidence="3">The sequence shown here is derived from an EMBL/GenBank/DDBJ whole genome shotgun (WGS) entry which is preliminary data.</text>
</comment>
<feature type="compositionally biased region" description="Polar residues" evidence="1">
    <location>
        <begin position="127"/>
        <end position="141"/>
    </location>
</feature>
<dbReference type="Pfam" id="PF00934">
    <property type="entry name" value="PE"/>
    <property type="match status" value="1"/>
</dbReference>
<protein>
    <submittedName>
        <fullName evidence="3">PE family protein</fullName>
    </submittedName>
</protein>
<proteinExistence type="predicted"/>
<evidence type="ECO:0000313" key="4">
    <source>
        <dbReference type="Proteomes" id="UP000294911"/>
    </source>
</evidence>
<sequence length="141" mass="15647">MPEGDGSGLQNVWDTIGDFVDRVKDGFGQPGPVGGKYEYSEEQLVAIVAKLDELIDAISDSDEDVRTMTAILPPGEDPVSKRVAPEMNRNGEDYRRSLDEQVRYAWQLRAAYQGALNDYRGVESDNADTMRQASQSSDEEI</sequence>
<evidence type="ECO:0000256" key="1">
    <source>
        <dbReference type="SAM" id="MobiDB-lite"/>
    </source>
</evidence>
<feature type="region of interest" description="Disordered" evidence="1">
    <location>
        <begin position="118"/>
        <end position="141"/>
    </location>
</feature>
<dbReference type="OrthoDB" id="3698749at2"/>
<accession>A0A4V2SSG4</accession>
<feature type="domain" description="PE" evidence="2">
    <location>
        <begin position="42"/>
        <end position="126"/>
    </location>
</feature>
<keyword evidence="4" id="KW-1185">Reference proteome</keyword>
<dbReference type="InterPro" id="IPR000084">
    <property type="entry name" value="PE-PGRS_N"/>
</dbReference>
<feature type="compositionally biased region" description="Basic and acidic residues" evidence="1">
    <location>
        <begin position="78"/>
        <end position="95"/>
    </location>
</feature>
<evidence type="ECO:0000313" key="3">
    <source>
        <dbReference type="EMBL" id="TCP46786.1"/>
    </source>
</evidence>
<dbReference type="Proteomes" id="UP000294911">
    <property type="component" value="Unassembled WGS sequence"/>
</dbReference>
<reference evidence="3 4" key="1">
    <citation type="submission" date="2019-03" db="EMBL/GenBank/DDBJ databases">
        <title>Genomic Encyclopedia of Type Strains, Phase IV (KMG-IV): sequencing the most valuable type-strain genomes for metagenomic binning, comparative biology and taxonomic classification.</title>
        <authorList>
            <person name="Goeker M."/>
        </authorList>
    </citation>
    <scope>NUCLEOTIDE SEQUENCE [LARGE SCALE GENOMIC DNA]</scope>
    <source>
        <strain evidence="3 4">DSM 45765</strain>
    </source>
</reference>
<feature type="region of interest" description="Disordered" evidence="1">
    <location>
        <begin position="70"/>
        <end position="95"/>
    </location>
</feature>
<dbReference type="AlphaFoldDB" id="A0A4V2SSG4"/>
<dbReference type="EMBL" id="SLXQ01000013">
    <property type="protein sequence ID" value="TCP46786.1"/>
    <property type="molecule type" value="Genomic_DNA"/>
</dbReference>
<name>A0A4V2SSG4_9PSEU</name>
<gene>
    <name evidence="3" type="ORF">EV191_11362</name>
</gene>
<dbReference type="RefSeq" id="WP_132879481.1">
    <property type="nucleotide sequence ID" value="NZ_SLXQ01000013.1"/>
</dbReference>